<dbReference type="AlphaFoldDB" id="A0A1G4KKE4"/>
<feature type="compositionally biased region" description="Low complexity" evidence="2">
    <location>
        <begin position="158"/>
        <end position="189"/>
    </location>
</feature>
<keyword evidence="1" id="KW-0479">Metal-binding</keyword>
<dbReference type="InterPro" id="IPR013087">
    <property type="entry name" value="Znf_C2H2_type"/>
</dbReference>
<evidence type="ECO:0000313" key="4">
    <source>
        <dbReference type="EMBL" id="SCV05039.1"/>
    </source>
</evidence>
<proteinExistence type="predicted"/>
<dbReference type="GO" id="GO:0008270">
    <property type="term" value="F:zinc ion binding"/>
    <property type="evidence" value="ECO:0007669"/>
    <property type="project" value="UniProtKB-KW"/>
</dbReference>
<protein>
    <submittedName>
        <fullName evidence="4">LANO_0G17150g1_1</fullName>
    </submittedName>
</protein>
<reference evidence="5" key="1">
    <citation type="submission" date="2016-03" db="EMBL/GenBank/DDBJ databases">
        <authorList>
            <person name="Devillers Hugo."/>
        </authorList>
    </citation>
    <scope>NUCLEOTIDE SEQUENCE [LARGE SCALE GENOMIC DNA]</scope>
</reference>
<evidence type="ECO:0000256" key="2">
    <source>
        <dbReference type="SAM" id="MobiDB-lite"/>
    </source>
</evidence>
<organism evidence="4 5">
    <name type="scientific">Lachancea nothofagi CBS 11611</name>
    <dbReference type="NCBI Taxonomy" id="1266666"/>
    <lineage>
        <taxon>Eukaryota</taxon>
        <taxon>Fungi</taxon>
        <taxon>Dikarya</taxon>
        <taxon>Ascomycota</taxon>
        <taxon>Saccharomycotina</taxon>
        <taxon>Saccharomycetes</taxon>
        <taxon>Saccharomycetales</taxon>
        <taxon>Saccharomycetaceae</taxon>
        <taxon>Lachancea</taxon>
    </lineage>
</organism>
<evidence type="ECO:0000313" key="5">
    <source>
        <dbReference type="Proteomes" id="UP000189911"/>
    </source>
</evidence>
<dbReference type="Gene3D" id="3.30.160.60">
    <property type="entry name" value="Classic Zinc Finger"/>
    <property type="match status" value="1"/>
</dbReference>
<dbReference type="SUPFAM" id="SSF57667">
    <property type="entry name" value="beta-beta-alpha zinc fingers"/>
    <property type="match status" value="1"/>
</dbReference>
<dbReference type="PROSITE" id="PS00028">
    <property type="entry name" value="ZINC_FINGER_C2H2_1"/>
    <property type="match status" value="1"/>
</dbReference>
<dbReference type="EMBL" id="LT598453">
    <property type="protein sequence ID" value="SCV05039.1"/>
    <property type="molecule type" value="Genomic_DNA"/>
</dbReference>
<feature type="domain" description="C2H2-type" evidence="3">
    <location>
        <begin position="208"/>
        <end position="235"/>
    </location>
</feature>
<sequence>MGYIQFDKVDVPEDNVVPLGLLNRQLQKQQLGGMLKAGDTRKCDAGKIAAALPATAKNIRTRTSSTTSETDGISLARTSTQNTRDCWSQSVHTTLSPTSVSLAQMWAALLEPEHCNDSTDNSGNKPSLDEELCGMRFDSVPFAEFDYLTADKVSPCTDASSGKPSSSASSKDVSLPWPSTPAASAAPETLPSPPTGLQTASPDSEQQFKCGFCSSSFKVKGYLTRHMKKHLINKEFQCPFWCDQCRCHPTGEFSRKDTYKTHLKSIHFVYPVGVAKNQRWNSKGRCAACFQEFSNNTDWFDKHVAKRACSELAVNIKEESELQQNRVHEMWHGS</sequence>
<name>A0A1G4KKE4_9SACH</name>
<keyword evidence="1" id="KW-0863">Zinc-finger</keyword>
<evidence type="ECO:0000256" key="1">
    <source>
        <dbReference type="PROSITE-ProRule" id="PRU00042"/>
    </source>
</evidence>
<dbReference type="InterPro" id="IPR036236">
    <property type="entry name" value="Znf_C2H2_sf"/>
</dbReference>
<dbReference type="SMART" id="SM00355">
    <property type="entry name" value="ZnF_C2H2"/>
    <property type="match status" value="2"/>
</dbReference>
<keyword evidence="5" id="KW-1185">Reference proteome</keyword>
<dbReference type="Proteomes" id="UP000189911">
    <property type="component" value="Chromosome G"/>
</dbReference>
<gene>
    <name evidence="4" type="ORF">LANO_0G17150G</name>
</gene>
<evidence type="ECO:0000259" key="3">
    <source>
        <dbReference type="PROSITE" id="PS50157"/>
    </source>
</evidence>
<dbReference type="OrthoDB" id="4036443at2759"/>
<keyword evidence="1" id="KW-0862">Zinc</keyword>
<dbReference type="PROSITE" id="PS50157">
    <property type="entry name" value="ZINC_FINGER_C2H2_2"/>
    <property type="match status" value="1"/>
</dbReference>
<feature type="region of interest" description="Disordered" evidence="2">
    <location>
        <begin position="158"/>
        <end position="203"/>
    </location>
</feature>
<accession>A0A1G4KKE4</accession>